<keyword evidence="2" id="KW-1185">Reference proteome</keyword>
<evidence type="ECO:0000313" key="1">
    <source>
        <dbReference type="EMBL" id="RLV98928.1"/>
    </source>
</evidence>
<protein>
    <recommendedName>
        <fullName evidence="3">G-protein coupled receptors family 1 profile domain-containing protein</fullName>
    </recommendedName>
</protein>
<dbReference type="Proteomes" id="UP000276834">
    <property type="component" value="Unassembled WGS sequence"/>
</dbReference>
<dbReference type="EMBL" id="QUSF01000035">
    <property type="protein sequence ID" value="RLV98928.1"/>
    <property type="molecule type" value="Genomic_DNA"/>
</dbReference>
<sequence length="77" mass="8232">MGEGLCLRLALTCALAAFAAALGLTVAVFRLPFCQSCCIDHFFCDVPAVLALACAQGYAAELLLLAACTWFENHRIH</sequence>
<dbReference type="OrthoDB" id="9902777at2759"/>
<accession>A0A3L8SB10</accession>
<dbReference type="PANTHER" id="PTHR26453">
    <property type="entry name" value="OLFACTORY RECEPTOR"/>
    <property type="match status" value="1"/>
</dbReference>
<dbReference type="AlphaFoldDB" id="A0A3L8SB10"/>
<evidence type="ECO:0000313" key="2">
    <source>
        <dbReference type="Proteomes" id="UP000276834"/>
    </source>
</evidence>
<comment type="caution">
    <text evidence="1">The sequence shown here is derived from an EMBL/GenBank/DDBJ whole genome shotgun (WGS) entry which is preliminary data.</text>
</comment>
<organism evidence="1 2">
    <name type="scientific">Chloebia gouldiae</name>
    <name type="common">Gouldian finch</name>
    <name type="synonym">Erythrura gouldiae</name>
    <dbReference type="NCBI Taxonomy" id="44316"/>
    <lineage>
        <taxon>Eukaryota</taxon>
        <taxon>Metazoa</taxon>
        <taxon>Chordata</taxon>
        <taxon>Craniata</taxon>
        <taxon>Vertebrata</taxon>
        <taxon>Euteleostomi</taxon>
        <taxon>Archelosauria</taxon>
        <taxon>Archosauria</taxon>
        <taxon>Dinosauria</taxon>
        <taxon>Saurischia</taxon>
        <taxon>Theropoda</taxon>
        <taxon>Coelurosauria</taxon>
        <taxon>Aves</taxon>
        <taxon>Neognathae</taxon>
        <taxon>Neoaves</taxon>
        <taxon>Telluraves</taxon>
        <taxon>Australaves</taxon>
        <taxon>Passeriformes</taxon>
        <taxon>Passeroidea</taxon>
        <taxon>Passeridae</taxon>
        <taxon>Chloebia</taxon>
    </lineage>
</organism>
<gene>
    <name evidence="1" type="ORF">DV515_00010145</name>
</gene>
<name>A0A3L8SB10_CHLGU</name>
<evidence type="ECO:0008006" key="3">
    <source>
        <dbReference type="Google" id="ProtNLM"/>
    </source>
</evidence>
<proteinExistence type="predicted"/>
<reference evidence="1 2" key="1">
    <citation type="journal article" date="2018" name="Proc. R. Soc. B">
        <title>A non-coding region near Follistatin controls head colour polymorphism in the Gouldian finch.</title>
        <authorList>
            <person name="Toomey M.B."/>
            <person name="Marques C.I."/>
            <person name="Andrade P."/>
            <person name="Araujo P.M."/>
            <person name="Sabatino S."/>
            <person name="Gazda M.A."/>
            <person name="Afonso S."/>
            <person name="Lopes R.J."/>
            <person name="Corbo J.C."/>
            <person name="Carneiro M."/>
        </authorList>
    </citation>
    <scope>NUCLEOTIDE SEQUENCE [LARGE SCALE GENOMIC DNA]</scope>
    <source>
        <strain evidence="1">Red01</strain>
        <tissue evidence="1">Muscle</tissue>
    </source>
</reference>